<dbReference type="PRINTS" id="PR00034">
    <property type="entry name" value="HTHCRP"/>
</dbReference>
<evidence type="ECO:0000256" key="4">
    <source>
        <dbReference type="ARBA" id="ARBA00022491"/>
    </source>
</evidence>
<evidence type="ECO:0000256" key="6">
    <source>
        <dbReference type="ARBA" id="ARBA00022636"/>
    </source>
</evidence>
<keyword evidence="7" id="KW-0805">Transcription regulation</keyword>
<sequence>MNDTTYLLRTALRRPVTPPDLTPGSVTIERFLAHCHRRRYASRSDIFRPGDPASSMYYVISGSLSVLSEEEDGRELVLSYINAGDFIGETGIFISAPQREVLLRTRTVCELAEISYDRLHALFAGPLIEECPRILYAIGSQLTRRLLHTNRKASRLAFMDVTNRIASTVLDLCQEPDAMSHPLGTQIRVSRQELARIVGCSREMAGRVLKQLEEQGMLQARGKTIVVFHKRA</sequence>
<name>A0A7W8G0W1_9GAMM</name>
<evidence type="ECO:0000259" key="13">
    <source>
        <dbReference type="PROSITE" id="PS50042"/>
    </source>
</evidence>
<dbReference type="FunFam" id="1.10.10.10:FF:000006">
    <property type="entry name" value="cAMP-activated global transcriptional regulator CRP"/>
    <property type="match status" value="1"/>
</dbReference>
<dbReference type="AlphaFoldDB" id="A0A7W8G0W1"/>
<dbReference type="PROSITE" id="PS51063">
    <property type="entry name" value="HTH_CRP_2"/>
    <property type="match status" value="1"/>
</dbReference>
<keyword evidence="6" id="KW-0973">c-di-GMP</keyword>
<dbReference type="GO" id="GO:0005829">
    <property type="term" value="C:cytosol"/>
    <property type="evidence" value="ECO:0007669"/>
    <property type="project" value="TreeGrafter"/>
</dbReference>
<feature type="domain" description="Cyclic nucleotide-binding" evidence="13">
    <location>
        <begin position="38"/>
        <end position="123"/>
    </location>
</feature>
<dbReference type="SMART" id="SM00100">
    <property type="entry name" value="cNMP"/>
    <property type="match status" value="1"/>
</dbReference>
<accession>A0A7W8G0W1</accession>
<protein>
    <recommendedName>
        <fullName evidence="3">CRP-like protein Clp</fullName>
    </recommendedName>
    <alternativeName>
        <fullName evidence="12">Catabolite activation-like protein</fullName>
    </alternativeName>
</protein>
<evidence type="ECO:0000256" key="11">
    <source>
        <dbReference type="ARBA" id="ARBA00023163"/>
    </source>
</evidence>
<keyword evidence="16" id="KW-1185">Reference proteome</keyword>
<comment type="caution">
    <text evidence="15">The sequence shown here is derived from an EMBL/GenBank/DDBJ whole genome shotgun (WGS) entry which is preliminary data.</text>
</comment>
<feature type="domain" description="HTH crp-type" evidence="14">
    <location>
        <begin position="159"/>
        <end position="232"/>
    </location>
</feature>
<gene>
    <name evidence="15" type="ORF">HNQ52_001722</name>
</gene>
<dbReference type="GO" id="GO:0003700">
    <property type="term" value="F:DNA-binding transcription factor activity"/>
    <property type="evidence" value="ECO:0007669"/>
    <property type="project" value="InterPro"/>
</dbReference>
<dbReference type="InterPro" id="IPR018490">
    <property type="entry name" value="cNMP-bd_dom_sf"/>
</dbReference>
<dbReference type="PANTHER" id="PTHR24567">
    <property type="entry name" value="CRP FAMILY TRANSCRIPTIONAL REGULATORY PROTEIN"/>
    <property type="match status" value="1"/>
</dbReference>
<dbReference type="GO" id="GO:0003824">
    <property type="term" value="F:catalytic activity"/>
    <property type="evidence" value="ECO:0007669"/>
    <property type="project" value="UniProtKB-KW"/>
</dbReference>
<dbReference type="InterPro" id="IPR000595">
    <property type="entry name" value="cNMP-bd_dom"/>
</dbReference>
<organism evidence="15 16">
    <name type="scientific">Chiayiivirga flava</name>
    <dbReference type="NCBI Taxonomy" id="659595"/>
    <lineage>
        <taxon>Bacteria</taxon>
        <taxon>Pseudomonadati</taxon>
        <taxon>Pseudomonadota</taxon>
        <taxon>Gammaproteobacteria</taxon>
        <taxon>Lysobacterales</taxon>
        <taxon>Lysobacteraceae</taxon>
        <taxon>Chiayiivirga</taxon>
    </lineage>
</organism>
<dbReference type="EMBL" id="JACHHP010000002">
    <property type="protein sequence ID" value="MBB5208193.1"/>
    <property type="molecule type" value="Genomic_DNA"/>
</dbReference>
<evidence type="ECO:0000256" key="12">
    <source>
        <dbReference type="ARBA" id="ARBA00031697"/>
    </source>
</evidence>
<dbReference type="GO" id="GO:0003677">
    <property type="term" value="F:DNA binding"/>
    <property type="evidence" value="ECO:0007669"/>
    <property type="project" value="UniProtKB-KW"/>
</dbReference>
<reference evidence="15 16" key="1">
    <citation type="submission" date="2020-08" db="EMBL/GenBank/DDBJ databases">
        <title>Genomic Encyclopedia of Type Strains, Phase IV (KMG-IV): sequencing the most valuable type-strain genomes for metagenomic binning, comparative biology and taxonomic classification.</title>
        <authorList>
            <person name="Goeker M."/>
        </authorList>
    </citation>
    <scope>NUCLEOTIDE SEQUENCE [LARGE SCALE GENOMIC DNA]</scope>
    <source>
        <strain evidence="15 16">DSM 24163</strain>
    </source>
</reference>
<evidence type="ECO:0000256" key="7">
    <source>
        <dbReference type="ARBA" id="ARBA00023015"/>
    </source>
</evidence>
<comment type="subunit">
    <text evidence="2">Homodimer.</text>
</comment>
<evidence type="ECO:0000259" key="14">
    <source>
        <dbReference type="PROSITE" id="PS51063"/>
    </source>
</evidence>
<evidence type="ECO:0000256" key="5">
    <source>
        <dbReference type="ARBA" id="ARBA00022533"/>
    </source>
</evidence>
<dbReference type="InterPro" id="IPR036390">
    <property type="entry name" value="WH_DNA-bd_sf"/>
</dbReference>
<proteinExistence type="predicted"/>
<dbReference type="InterPro" id="IPR036388">
    <property type="entry name" value="WH-like_DNA-bd_sf"/>
</dbReference>
<evidence type="ECO:0000256" key="1">
    <source>
        <dbReference type="ARBA" id="ARBA00004496"/>
    </source>
</evidence>
<dbReference type="PROSITE" id="PS00042">
    <property type="entry name" value="HTH_CRP_1"/>
    <property type="match status" value="1"/>
</dbReference>
<evidence type="ECO:0000256" key="2">
    <source>
        <dbReference type="ARBA" id="ARBA00011738"/>
    </source>
</evidence>
<dbReference type="InterPro" id="IPR018335">
    <property type="entry name" value="Tscrpt_reg_HTH_Crp-type_CS"/>
</dbReference>
<evidence type="ECO:0000256" key="3">
    <source>
        <dbReference type="ARBA" id="ARBA00020769"/>
    </source>
</evidence>
<dbReference type="InterPro" id="IPR050397">
    <property type="entry name" value="Env_Response_Regulators"/>
</dbReference>
<dbReference type="RefSeq" id="WP_183960688.1">
    <property type="nucleotide sequence ID" value="NZ_JACHHP010000002.1"/>
</dbReference>
<dbReference type="PANTHER" id="PTHR24567:SF68">
    <property type="entry name" value="DNA-BINDING TRANSCRIPTIONAL DUAL REGULATOR CRP"/>
    <property type="match status" value="1"/>
</dbReference>
<evidence type="ECO:0000256" key="8">
    <source>
        <dbReference type="ARBA" id="ARBA00023026"/>
    </source>
</evidence>
<keyword evidence="9" id="KW-0238">DNA-binding</keyword>
<dbReference type="Gene3D" id="1.10.10.10">
    <property type="entry name" value="Winged helix-like DNA-binding domain superfamily/Winged helix DNA-binding domain"/>
    <property type="match status" value="1"/>
</dbReference>
<dbReference type="NCBIfam" id="NF008732">
    <property type="entry name" value="PRK11753.1"/>
    <property type="match status" value="1"/>
</dbReference>
<dbReference type="Pfam" id="PF00027">
    <property type="entry name" value="cNMP_binding"/>
    <property type="match status" value="1"/>
</dbReference>
<comment type="subcellular location">
    <subcellularLocation>
        <location evidence="1">Cytoplasm</location>
    </subcellularLocation>
</comment>
<evidence type="ECO:0000313" key="16">
    <source>
        <dbReference type="Proteomes" id="UP000521199"/>
    </source>
</evidence>
<dbReference type="SUPFAM" id="SSF46785">
    <property type="entry name" value="Winged helix' DNA-binding domain"/>
    <property type="match status" value="1"/>
</dbReference>
<evidence type="ECO:0000256" key="9">
    <source>
        <dbReference type="ARBA" id="ARBA00023125"/>
    </source>
</evidence>
<dbReference type="Gene3D" id="2.60.120.10">
    <property type="entry name" value="Jelly Rolls"/>
    <property type="match status" value="1"/>
</dbReference>
<keyword evidence="5" id="KW-0021">Allosteric enzyme</keyword>
<dbReference type="SUPFAM" id="SSF51206">
    <property type="entry name" value="cAMP-binding domain-like"/>
    <property type="match status" value="1"/>
</dbReference>
<keyword evidence="8" id="KW-0843">Virulence</keyword>
<dbReference type="InterPro" id="IPR012318">
    <property type="entry name" value="HTH_CRP"/>
</dbReference>
<keyword evidence="11" id="KW-0804">Transcription</keyword>
<dbReference type="CDD" id="cd00038">
    <property type="entry name" value="CAP_ED"/>
    <property type="match status" value="1"/>
</dbReference>
<dbReference type="SMART" id="SM00419">
    <property type="entry name" value="HTH_CRP"/>
    <property type="match status" value="1"/>
</dbReference>
<keyword evidence="10" id="KW-0010">Activator</keyword>
<dbReference type="InterPro" id="IPR014710">
    <property type="entry name" value="RmlC-like_jellyroll"/>
</dbReference>
<keyword evidence="4" id="KW-0678">Repressor</keyword>
<dbReference type="Pfam" id="PF00325">
    <property type="entry name" value="Crp"/>
    <property type="match status" value="1"/>
</dbReference>
<evidence type="ECO:0000256" key="10">
    <source>
        <dbReference type="ARBA" id="ARBA00023159"/>
    </source>
</evidence>
<dbReference type="Proteomes" id="UP000521199">
    <property type="component" value="Unassembled WGS sequence"/>
</dbReference>
<dbReference type="PROSITE" id="PS50042">
    <property type="entry name" value="CNMP_BINDING_3"/>
    <property type="match status" value="1"/>
</dbReference>
<evidence type="ECO:0000313" key="15">
    <source>
        <dbReference type="EMBL" id="MBB5208193.1"/>
    </source>
</evidence>